<dbReference type="AlphaFoldDB" id="J5GCJ7"/>
<keyword evidence="1" id="KW-1133">Transmembrane helix</keyword>
<protein>
    <submittedName>
        <fullName evidence="2">Uncharacterized protein</fullName>
    </submittedName>
</protein>
<name>J5GCJ7_STROR</name>
<sequence length="58" mass="6549">MGLKMGKIVKMIFKIIKYLILNSILGLVVSVLFYVLLGSVNFSIMIFMVFFIGGLVFE</sequence>
<keyword evidence="1" id="KW-0812">Transmembrane</keyword>
<gene>
    <name evidence="2" type="ORF">HMPREF1125_1848</name>
</gene>
<evidence type="ECO:0000313" key="3">
    <source>
        <dbReference type="Proteomes" id="UP000006745"/>
    </source>
</evidence>
<dbReference type="EMBL" id="ALJN01000022">
    <property type="protein sequence ID" value="EJP18970.1"/>
    <property type="molecule type" value="Genomic_DNA"/>
</dbReference>
<dbReference type="Proteomes" id="UP000006745">
    <property type="component" value="Unassembled WGS sequence"/>
</dbReference>
<evidence type="ECO:0000256" key="1">
    <source>
        <dbReference type="SAM" id="Phobius"/>
    </source>
</evidence>
<proteinExistence type="predicted"/>
<keyword evidence="1" id="KW-0472">Membrane</keyword>
<organism evidence="2 3">
    <name type="scientific">Streptococcus oralis SK304</name>
    <dbReference type="NCBI Taxonomy" id="1161421"/>
    <lineage>
        <taxon>Bacteria</taxon>
        <taxon>Bacillati</taxon>
        <taxon>Bacillota</taxon>
        <taxon>Bacilli</taxon>
        <taxon>Lactobacillales</taxon>
        <taxon>Streptococcaceae</taxon>
        <taxon>Streptococcus</taxon>
    </lineage>
</organism>
<feature type="transmembrane region" description="Helical" evidence="1">
    <location>
        <begin position="12"/>
        <end position="34"/>
    </location>
</feature>
<reference evidence="2 3" key="1">
    <citation type="submission" date="2012-07" db="EMBL/GenBank/DDBJ databases">
        <authorList>
            <person name="Durkin A.S."/>
            <person name="McCorrison J."/>
            <person name="Torralba M."/>
            <person name="Gillis M."/>
            <person name="Methe B."/>
            <person name="Sutton G."/>
            <person name="Nelson K.E."/>
        </authorList>
    </citation>
    <scope>NUCLEOTIDE SEQUENCE [LARGE SCALE GENOMIC DNA]</scope>
    <source>
        <strain evidence="2 3">SK304</strain>
    </source>
</reference>
<comment type="caution">
    <text evidence="2">The sequence shown here is derived from an EMBL/GenBank/DDBJ whole genome shotgun (WGS) entry which is preliminary data.</text>
</comment>
<accession>J5GCJ7</accession>
<evidence type="ECO:0000313" key="2">
    <source>
        <dbReference type="EMBL" id="EJP18970.1"/>
    </source>
</evidence>
<feature type="transmembrane region" description="Helical" evidence="1">
    <location>
        <begin position="40"/>
        <end position="57"/>
    </location>
</feature>